<comment type="caution">
    <text evidence="1">The sequence shown here is derived from an EMBL/GenBank/DDBJ whole genome shotgun (WGS) entry which is preliminary data.</text>
</comment>
<dbReference type="Proteomes" id="UP001177021">
    <property type="component" value="Unassembled WGS sequence"/>
</dbReference>
<proteinExistence type="predicted"/>
<dbReference type="EMBL" id="CASHSV030000013">
    <property type="protein sequence ID" value="CAJ2637920.1"/>
    <property type="molecule type" value="Genomic_DNA"/>
</dbReference>
<organism evidence="1 2">
    <name type="scientific">Trifolium pratense</name>
    <name type="common">Red clover</name>
    <dbReference type="NCBI Taxonomy" id="57577"/>
    <lineage>
        <taxon>Eukaryota</taxon>
        <taxon>Viridiplantae</taxon>
        <taxon>Streptophyta</taxon>
        <taxon>Embryophyta</taxon>
        <taxon>Tracheophyta</taxon>
        <taxon>Spermatophyta</taxon>
        <taxon>Magnoliopsida</taxon>
        <taxon>eudicotyledons</taxon>
        <taxon>Gunneridae</taxon>
        <taxon>Pentapetalae</taxon>
        <taxon>rosids</taxon>
        <taxon>fabids</taxon>
        <taxon>Fabales</taxon>
        <taxon>Fabaceae</taxon>
        <taxon>Papilionoideae</taxon>
        <taxon>50 kb inversion clade</taxon>
        <taxon>NPAAA clade</taxon>
        <taxon>Hologalegina</taxon>
        <taxon>IRL clade</taxon>
        <taxon>Trifolieae</taxon>
        <taxon>Trifolium</taxon>
    </lineage>
</organism>
<protein>
    <submittedName>
        <fullName evidence="1">Uncharacterized protein</fullName>
    </submittedName>
</protein>
<reference evidence="1" key="1">
    <citation type="submission" date="2023-10" db="EMBL/GenBank/DDBJ databases">
        <authorList>
            <person name="Rodriguez Cubillos JULIANA M."/>
            <person name="De Vega J."/>
        </authorList>
    </citation>
    <scope>NUCLEOTIDE SEQUENCE</scope>
</reference>
<gene>
    <name evidence="1" type="ORF">MILVUS5_LOCUS8208</name>
</gene>
<keyword evidence="2" id="KW-1185">Reference proteome</keyword>
<accession>A0ACB0J0N6</accession>
<evidence type="ECO:0000313" key="1">
    <source>
        <dbReference type="EMBL" id="CAJ2637920.1"/>
    </source>
</evidence>
<evidence type="ECO:0000313" key="2">
    <source>
        <dbReference type="Proteomes" id="UP001177021"/>
    </source>
</evidence>
<name>A0ACB0J0N6_TRIPR</name>
<sequence length="1328" mass="151714">MSGNMDKEGGLVSRPPLLVGVSNYDYWKSRMIAFLKSMDSKTWKAVLKGWDPPVVMDKDGKPTLELKAEEDWSKEEDELALGNSKALYALYNGVDKHIFKLIKKCVSAKEAWKILETVHEGTPQVKMSKLQILTTQFENLRMKDEETIQDFHMTILDYDNQFDSLGEKIPEEKLVRKMLRSLPKKFDMKVTAMEEAKNISQMKLDELVGSLQTYESAANGRSEKKNKSIAFSSKNDEEDLEEDEESNESIYEAMELLGKQFNKVLKQMDKRPRPNSKNDAPGTMRSIVNQGKLKSDEKSSLNKNIQCHECEGYGHIRPECPTYQKRTKKGLTVSWSDDDDSEDDTAYVTAKHISVLTGTITSDTESCDGEVTYEELADSYRELCLKSGEICRVIEKQKVTINQLKAEKFENISKMDELQKKVNYLSSDLDEAKEVIEKLNADIWRLRKFSDMLYKDDDHLDKLHKADGQLDEILEKNVLKPKNIGLSYENVNKHKGYSSDLMYMHPKETHKRKMPQQMLQHHNQHPLSKNKRKHHSWICHYCGRKGHIRPFCYKLFGYPNRHHQPKPVSTTVSTQQEWKPKGKNVKTSDGTQLEKKITALVAHTSLRASSREDWYFDSGCSRHMTGIGKFLVDLKSYSTSFVTCGNGTKGEIVGIGELNSNSLPKLSNVLLVKGLTANLISISQLCDQGMKVNFTKSECLVTNDEGEILMRGVRSKDSCYLWVPQEEANVSTCLITKEDEIKLWHQKLGHLNLRSMKKAIPEEAIKGLPNLKIEEGSICGECQIGKQTKKPHPKLQHLTTTRVLELLHMDLMEPMQTESLGGKRYAYVVVNDFSRYTWINFIGKKSETFDVFKDLCILLQREKNNVVLRIRSDHGKEFENSRFSDFCASEGIIHEFSSLITPQQNGVVERKNRIIQESARVMLHAKKLSHGFWAEAMNTACHIHNRVTLRSGTTSTLYELWKGRKPTVKYFHVFGSKCYFLSDREPRTKMDPKSDEGIFLGYSTNSRTYRVYNYRTKTMMESINVVIDDISSEVVKDDTEDATASIPGSIDSETIEEFKNDTEITTLEPIFSTSKKGSSIRTQKNHPTDLIIGNPNHGITTRRTLDLVPNACFVSMFEPKKVMEALTDEFWINAMQEELNQFKKNEVWDLVPRPENTNVIGTKWVYKNKSMLEGYCDADWAGCADDRKGTSGACFFLGNNLISWFSKKQNCVSLSTAESEYIAAGSSCSQLLWMKQMLLEYNVVQDAMALYCDNLSAINISKNPIQHSRTKHIDIRHHFIGDLVEEGIVTLEHISTEEQLADIFTKALDAVQFEKLRGKLGIYLSEEL</sequence>